<feature type="transmembrane region" description="Helical" evidence="1">
    <location>
        <begin position="160"/>
        <end position="180"/>
    </location>
</feature>
<dbReference type="AlphaFoldDB" id="A0A9J6QWW2"/>
<reference evidence="3" key="1">
    <citation type="submission" date="2022-09" db="EMBL/GenBank/DDBJ databases">
        <title>Culturomic study of gut microbiota in children with autism spectrum disorder.</title>
        <authorList>
            <person name="Efimov B.A."/>
            <person name="Chaplin A.V."/>
            <person name="Sokolova S.R."/>
            <person name="Pikina A.P."/>
            <person name="Korzhanova M."/>
            <person name="Belova V."/>
            <person name="Korostin D."/>
        </authorList>
    </citation>
    <scope>NUCLEOTIDE SEQUENCE</scope>
    <source>
        <strain evidence="3">ASD5510</strain>
    </source>
</reference>
<evidence type="ECO:0000259" key="2">
    <source>
        <dbReference type="Pfam" id="PF14501"/>
    </source>
</evidence>
<dbReference type="InterPro" id="IPR036890">
    <property type="entry name" value="HATPase_C_sf"/>
</dbReference>
<dbReference type="Pfam" id="PF14501">
    <property type="entry name" value="HATPase_c_5"/>
    <property type="match status" value="1"/>
</dbReference>
<organism evidence="3 4">
    <name type="scientific">Hominibacterium faecale</name>
    <dbReference type="NCBI Taxonomy" id="2839743"/>
    <lineage>
        <taxon>Bacteria</taxon>
        <taxon>Bacillati</taxon>
        <taxon>Bacillota</taxon>
        <taxon>Clostridia</taxon>
        <taxon>Peptostreptococcales</taxon>
        <taxon>Anaerovoracaceae</taxon>
        <taxon>Hominibacterium</taxon>
    </lineage>
</organism>
<name>A0A9J6QWW2_9FIRM</name>
<dbReference type="SUPFAM" id="SSF55874">
    <property type="entry name" value="ATPase domain of HSP90 chaperone/DNA topoisomerase II/histidine kinase"/>
    <property type="match status" value="1"/>
</dbReference>
<evidence type="ECO:0000313" key="4">
    <source>
        <dbReference type="Proteomes" id="UP001065549"/>
    </source>
</evidence>
<dbReference type="PANTHER" id="PTHR40448">
    <property type="entry name" value="TWO-COMPONENT SENSOR HISTIDINE KINASE"/>
    <property type="match status" value="1"/>
</dbReference>
<feature type="domain" description="Sensor histidine kinase NatK-like C-terminal" evidence="2">
    <location>
        <begin position="332"/>
        <end position="426"/>
    </location>
</feature>
<feature type="transmembrane region" description="Helical" evidence="1">
    <location>
        <begin position="88"/>
        <end position="112"/>
    </location>
</feature>
<dbReference type="InterPro" id="IPR032834">
    <property type="entry name" value="NatK-like_C"/>
</dbReference>
<dbReference type="Gene3D" id="3.30.565.10">
    <property type="entry name" value="Histidine kinase-like ATPase, C-terminal domain"/>
    <property type="match status" value="1"/>
</dbReference>
<gene>
    <name evidence="3" type="ORF">OBO34_16695</name>
</gene>
<keyword evidence="1" id="KW-0472">Membrane</keyword>
<keyword evidence="1" id="KW-0812">Transmembrane</keyword>
<proteinExistence type="predicted"/>
<sequence length="438" mass="50262">MWTEVIYNFYAGIETMLWLWLILHYIYLEPELKSKKYRIGFIGCFLATLLVSLCISAVPEDTYILIPFLYLCLYVFLARRTKRIRGMFVVVPVAGMVFALASLVSSISYMVTQKELDISFPAAIAVDAIFWLALLIFWWKGKQWRIKFKREIQFRSLKRWERILLNVTGTFLFVMSVLLICAEDILDAGLEIRFFLNIGSLSAVLMEVVIIAMVVQGNKKDYYYHVSELNARYLKAELAHFQAYRQTQQEVRRIRHDMKSHLAVLNDLAEKEQYENMKDYLAELGNLVRQTESEIHTGNDIADAILNEKNQQAAGNGIALLVEGRFRQGGWNPVDICTILCNAVDNAIESLQTSQLNDKWIKVTILHQGNMHLLTFENPVEAGCRIEAAGATRKPDEVNHGFGLLNIQSAIEKYMGSMERKIETQDGLSVYSLKIILF</sequence>
<keyword evidence="4" id="KW-1185">Reference proteome</keyword>
<feature type="transmembrane region" description="Helical" evidence="1">
    <location>
        <begin position="64"/>
        <end position="81"/>
    </location>
</feature>
<dbReference type="EMBL" id="JAOSHN010000007">
    <property type="protein sequence ID" value="MCU7379981.1"/>
    <property type="molecule type" value="Genomic_DNA"/>
</dbReference>
<feature type="transmembrane region" description="Helical" evidence="1">
    <location>
        <begin position="192"/>
        <end position="215"/>
    </location>
</feature>
<protein>
    <submittedName>
        <fullName evidence="3">GHKL domain-containing protein</fullName>
    </submittedName>
</protein>
<evidence type="ECO:0000313" key="3">
    <source>
        <dbReference type="EMBL" id="MCU7379981.1"/>
    </source>
</evidence>
<feature type="transmembrane region" description="Helical" evidence="1">
    <location>
        <begin position="39"/>
        <end position="58"/>
    </location>
</feature>
<keyword evidence="1" id="KW-1133">Transmembrane helix</keyword>
<dbReference type="RefSeq" id="WP_148394629.1">
    <property type="nucleotide sequence ID" value="NZ_JAOSHN010000007.1"/>
</dbReference>
<evidence type="ECO:0000256" key="1">
    <source>
        <dbReference type="SAM" id="Phobius"/>
    </source>
</evidence>
<accession>A0A9J6QWW2</accession>
<dbReference type="GO" id="GO:0042802">
    <property type="term" value="F:identical protein binding"/>
    <property type="evidence" value="ECO:0007669"/>
    <property type="project" value="TreeGrafter"/>
</dbReference>
<comment type="caution">
    <text evidence="3">The sequence shown here is derived from an EMBL/GenBank/DDBJ whole genome shotgun (WGS) entry which is preliminary data.</text>
</comment>
<dbReference type="Proteomes" id="UP001065549">
    <property type="component" value="Unassembled WGS sequence"/>
</dbReference>
<dbReference type="PANTHER" id="PTHR40448:SF1">
    <property type="entry name" value="TWO-COMPONENT SENSOR HISTIDINE KINASE"/>
    <property type="match status" value="1"/>
</dbReference>
<feature type="transmembrane region" description="Helical" evidence="1">
    <location>
        <begin position="118"/>
        <end position="139"/>
    </location>
</feature>
<feature type="transmembrane region" description="Helical" evidence="1">
    <location>
        <begin position="6"/>
        <end position="27"/>
    </location>
</feature>